<dbReference type="InterPro" id="IPR001279">
    <property type="entry name" value="Metallo-B-lactamas"/>
</dbReference>
<proteinExistence type="predicted"/>
<feature type="domain" description="Rhodanese" evidence="2">
    <location>
        <begin position="365"/>
        <end position="442"/>
    </location>
</feature>
<dbReference type="InterPro" id="IPR044528">
    <property type="entry name" value="POD-like_MBL-fold"/>
</dbReference>
<dbReference type="SMART" id="SM00450">
    <property type="entry name" value="RHOD"/>
    <property type="match status" value="1"/>
</dbReference>
<dbReference type="Pfam" id="PF00753">
    <property type="entry name" value="Lactamase_B"/>
    <property type="match status" value="1"/>
</dbReference>
<dbReference type="AlphaFoldDB" id="A0A1G7YLT3"/>
<dbReference type="SUPFAM" id="SSF52821">
    <property type="entry name" value="Rhodanese/Cell cycle control phosphatase"/>
    <property type="match status" value="2"/>
</dbReference>
<dbReference type="PROSITE" id="PS50206">
    <property type="entry name" value="RHODANESE_3"/>
    <property type="match status" value="2"/>
</dbReference>
<evidence type="ECO:0000256" key="1">
    <source>
        <dbReference type="ARBA" id="ARBA00022723"/>
    </source>
</evidence>
<dbReference type="Gene3D" id="3.60.15.10">
    <property type="entry name" value="Ribonuclease Z/Hydroxyacylglutathione hydrolase-like"/>
    <property type="match status" value="1"/>
</dbReference>
<evidence type="ECO:0000313" key="4">
    <source>
        <dbReference type="Proteomes" id="UP000199296"/>
    </source>
</evidence>
<accession>A0A1G7YLT3</accession>
<dbReference type="InterPro" id="IPR036866">
    <property type="entry name" value="RibonucZ/Hydroxyglut_hydro"/>
</dbReference>
<dbReference type="STRING" id="470826.SAMN04488027_11324"/>
<dbReference type="Pfam" id="PF00581">
    <property type="entry name" value="Rhodanese"/>
    <property type="match status" value="2"/>
</dbReference>
<dbReference type="PANTHER" id="PTHR43084:SF1">
    <property type="entry name" value="PERSULFIDE DIOXYGENASE ETHE1, MITOCHONDRIAL"/>
    <property type="match status" value="1"/>
</dbReference>
<protein>
    <submittedName>
        <fullName evidence="3">Glyoxylase, beta-lactamase superfamily II</fullName>
    </submittedName>
</protein>
<evidence type="ECO:0000313" key="3">
    <source>
        <dbReference type="EMBL" id="SDG97354.1"/>
    </source>
</evidence>
<feature type="domain" description="Rhodanese" evidence="2">
    <location>
        <begin position="265"/>
        <end position="291"/>
    </location>
</feature>
<dbReference type="Proteomes" id="UP000199296">
    <property type="component" value="Unassembled WGS sequence"/>
</dbReference>
<dbReference type="PANTHER" id="PTHR43084">
    <property type="entry name" value="PERSULFIDE DIOXYGENASE ETHE1"/>
    <property type="match status" value="1"/>
</dbReference>
<dbReference type="GO" id="GO:0046872">
    <property type="term" value="F:metal ion binding"/>
    <property type="evidence" value="ECO:0007669"/>
    <property type="project" value="UniProtKB-KW"/>
</dbReference>
<dbReference type="InterPro" id="IPR036873">
    <property type="entry name" value="Rhodanese-like_dom_sf"/>
</dbReference>
<gene>
    <name evidence="3" type="ORF">SAMN04488027_11324</name>
</gene>
<evidence type="ECO:0000259" key="2">
    <source>
        <dbReference type="PROSITE" id="PS50206"/>
    </source>
</evidence>
<sequence length="448" mass="49921">MTIKQYNDKPLSHLSYAIVSNGKMAVVDPARDPQPYYEFAEENDAQIVAVFETHPHADFVSSHLQIHKETGATIYVSKLVGADYPHKAFDEGDEFKMEDITFKCIHTPGHSPDGITIHAVDDTTTKEAIFTGDTLFIGDVGRPDLREKAGNMTAKRKELAQAMYKTMTTKFNHLSDNVWVYPAHGAGSLCGKNMSDDTTSTLGNERIGNWAFQEQTEEEFVKEILDGQPFIPSYFGHDVDINKTGAANYKASVSDIPVHLNVETFDADAPIIDTRPQAAFKANHISGSINIMARTENDKIETWIGAIIKPGEAFYLVLESISDYDEVVSRIAKIGYESQIKAVLTLGQAQFESSEDLDYTDFKQNPDQYTIIDIRNVSEFEESQAFDSAKNHPLNELRETAEEISTDKPIVVHCAGGYRSAAGSSIIERILPKAKVYDLSERIKDFNQ</sequence>
<dbReference type="OrthoDB" id="9784009at2"/>
<dbReference type="Gene3D" id="3.40.250.10">
    <property type="entry name" value="Rhodanese-like domain"/>
    <property type="match status" value="2"/>
</dbReference>
<name>A0A1G7YLT3_9FLAO</name>
<dbReference type="GO" id="GO:0050313">
    <property type="term" value="F:sulfur dioxygenase activity"/>
    <property type="evidence" value="ECO:0007669"/>
    <property type="project" value="InterPro"/>
</dbReference>
<dbReference type="CDD" id="cd00158">
    <property type="entry name" value="RHOD"/>
    <property type="match status" value="1"/>
</dbReference>
<dbReference type="GO" id="GO:0006749">
    <property type="term" value="P:glutathione metabolic process"/>
    <property type="evidence" value="ECO:0007669"/>
    <property type="project" value="InterPro"/>
</dbReference>
<dbReference type="RefSeq" id="WP_093369097.1">
    <property type="nucleotide sequence ID" value="NZ_FNCW01000013.1"/>
</dbReference>
<dbReference type="SUPFAM" id="SSF56281">
    <property type="entry name" value="Metallo-hydrolase/oxidoreductase"/>
    <property type="match status" value="1"/>
</dbReference>
<dbReference type="CDD" id="cd07724">
    <property type="entry name" value="POD-like_MBL-fold"/>
    <property type="match status" value="1"/>
</dbReference>
<dbReference type="InterPro" id="IPR051682">
    <property type="entry name" value="Mito_Persulfide_Diox"/>
</dbReference>
<organism evidence="3 4">
    <name type="scientific">Psychroflexus sediminis</name>
    <dbReference type="NCBI Taxonomy" id="470826"/>
    <lineage>
        <taxon>Bacteria</taxon>
        <taxon>Pseudomonadati</taxon>
        <taxon>Bacteroidota</taxon>
        <taxon>Flavobacteriia</taxon>
        <taxon>Flavobacteriales</taxon>
        <taxon>Flavobacteriaceae</taxon>
        <taxon>Psychroflexus</taxon>
    </lineage>
</organism>
<dbReference type="FunFam" id="3.60.15.10:FF:000030">
    <property type="entry name" value="Metallo-beta-lactamase family protein"/>
    <property type="match status" value="1"/>
</dbReference>
<dbReference type="InterPro" id="IPR001763">
    <property type="entry name" value="Rhodanese-like_dom"/>
</dbReference>
<dbReference type="GO" id="GO:0070813">
    <property type="term" value="P:hydrogen sulfide metabolic process"/>
    <property type="evidence" value="ECO:0007669"/>
    <property type="project" value="TreeGrafter"/>
</dbReference>
<reference evidence="3 4" key="1">
    <citation type="submission" date="2016-10" db="EMBL/GenBank/DDBJ databases">
        <authorList>
            <person name="de Groot N.N."/>
        </authorList>
    </citation>
    <scope>NUCLEOTIDE SEQUENCE [LARGE SCALE GENOMIC DNA]</scope>
    <source>
        <strain evidence="3 4">DSM 19803</strain>
    </source>
</reference>
<dbReference type="EMBL" id="FNCW01000013">
    <property type="protein sequence ID" value="SDG97354.1"/>
    <property type="molecule type" value="Genomic_DNA"/>
</dbReference>
<keyword evidence="4" id="KW-1185">Reference proteome</keyword>
<dbReference type="SMART" id="SM00849">
    <property type="entry name" value="Lactamase_B"/>
    <property type="match status" value="1"/>
</dbReference>
<keyword evidence="1" id="KW-0479">Metal-binding</keyword>